<dbReference type="EMBL" id="SGXF01000001">
    <property type="protein sequence ID" value="RZT02991.1"/>
    <property type="molecule type" value="Genomic_DNA"/>
</dbReference>
<dbReference type="InterPro" id="IPR007060">
    <property type="entry name" value="FtsL/DivIC"/>
</dbReference>
<evidence type="ECO:0000313" key="3">
    <source>
        <dbReference type="Proteomes" id="UP000292927"/>
    </source>
</evidence>
<sequence length="102" mass="11446">MSLQSRRMRKLQNSNRAGLLVVCLIVIVLGAAMAVGSASLRQKSSEYEQQKEALAAKIAGEQQRSLDLEDYQNYTKSKKFIEEMAKEKLGLVNPDEIIFKAQ</sequence>
<feature type="coiled-coil region" evidence="1">
    <location>
        <begin position="37"/>
        <end position="64"/>
    </location>
</feature>
<gene>
    <name evidence="2" type="ORF">EV209_1124</name>
</gene>
<dbReference type="GO" id="GO:0051301">
    <property type="term" value="P:cell division"/>
    <property type="evidence" value="ECO:0007669"/>
    <property type="project" value="UniProtKB-KW"/>
</dbReference>
<keyword evidence="2" id="KW-0132">Cell division</keyword>
<protein>
    <submittedName>
        <fullName evidence="2">Cell division protein DivIC</fullName>
    </submittedName>
</protein>
<comment type="caution">
    <text evidence="2">The sequence shown here is derived from an EMBL/GenBank/DDBJ whole genome shotgun (WGS) entry which is preliminary data.</text>
</comment>
<accession>A0A4Q7PPP4</accession>
<evidence type="ECO:0000256" key="1">
    <source>
        <dbReference type="SAM" id="Coils"/>
    </source>
</evidence>
<keyword evidence="3" id="KW-1185">Reference proteome</keyword>
<proteinExistence type="predicted"/>
<dbReference type="AlphaFoldDB" id="A0A4Q7PPP4"/>
<name>A0A4Q7PPP4_9FIRM</name>
<keyword evidence="2" id="KW-0131">Cell cycle</keyword>
<dbReference type="Pfam" id="PF04977">
    <property type="entry name" value="DivIC"/>
    <property type="match status" value="1"/>
</dbReference>
<keyword evidence="1" id="KW-0175">Coiled coil</keyword>
<organism evidence="2 3">
    <name type="scientific">Cuneatibacter caecimuris</name>
    <dbReference type="NCBI Taxonomy" id="1796618"/>
    <lineage>
        <taxon>Bacteria</taxon>
        <taxon>Bacillati</taxon>
        <taxon>Bacillota</taxon>
        <taxon>Clostridia</taxon>
        <taxon>Lachnospirales</taxon>
        <taxon>Lachnospiraceae</taxon>
        <taxon>Cuneatibacter</taxon>
    </lineage>
</organism>
<reference evidence="2 3" key="1">
    <citation type="submission" date="2019-02" db="EMBL/GenBank/DDBJ databases">
        <title>Genomic Encyclopedia of Type Strains, Phase IV (KMG-IV): sequencing the most valuable type-strain genomes for metagenomic binning, comparative biology and taxonomic classification.</title>
        <authorList>
            <person name="Goeker M."/>
        </authorList>
    </citation>
    <scope>NUCLEOTIDE SEQUENCE [LARGE SCALE GENOMIC DNA]</scope>
    <source>
        <strain evidence="2 3">DSM 29486</strain>
    </source>
</reference>
<dbReference type="Proteomes" id="UP000292927">
    <property type="component" value="Unassembled WGS sequence"/>
</dbReference>
<evidence type="ECO:0000313" key="2">
    <source>
        <dbReference type="EMBL" id="RZT02991.1"/>
    </source>
</evidence>